<proteinExistence type="predicted"/>
<dbReference type="Proteomes" id="UP000031192">
    <property type="component" value="Unassembled WGS sequence"/>
</dbReference>
<comment type="caution">
    <text evidence="1">The sequence shown here is derived from an EMBL/GenBank/DDBJ whole genome shotgun (WGS) entry which is preliminary data.</text>
</comment>
<protein>
    <submittedName>
        <fullName evidence="1">Acyl-CoA N-acyltransferase</fullName>
    </submittedName>
</protein>
<reference evidence="1 2" key="1">
    <citation type="journal article" date="2014" name="Proc. Natl. Acad. Sci. U.S.A.">
        <title>Trajectory and genomic determinants of fungal-pathogen speciation and host adaptation.</title>
        <authorList>
            <person name="Hu X."/>
            <person name="Xiao G."/>
            <person name="Zheng P."/>
            <person name="Shang Y."/>
            <person name="Su Y."/>
            <person name="Zhang X."/>
            <person name="Liu X."/>
            <person name="Zhan S."/>
            <person name="St Leger R.J."/>
            <person name="Wang C."/>
        </authorList>
    </citation>
    <scope>NUCLEOTIDE SEQUENCE [LARGE SCALE GENOMIC DNA]</scope>
    <source>
        <strain evidence="1 2">ARSEF 977</strain>
    </source>
</reference>
<name>A0A0B4GEN3_METGA</name>
<evidence type="ECO:0000313" key="1">
    <source>
        <dbReference type="EMBL" id="KID85455.1"/>
    </source>
</evidence>
<sequence>MSIRIRLAEKADIPAIIAVSMAACAFDPTTDAIRARLSPAHLQSTGGQSSKQWSMSRKSARLELRNSVIMVAVDDALGGGVVGYSM</sequence>
<accession>A0A0B4GEN3</accession>
<dbReference type="AlphaFoldDB" id="A0A0B4GEN3"/>
<evidence type="ECO:0000313" key="2">
    <source>
        <dbReference type="Proteomes" id="UP000031192"/>
    </source>
</evidence>
<dbReference type="HOGENOM" id="CLU_2498332_0_0_1"/>
<dbReference type="PROSITE" id="PS51257">
    <property type="entry name" value="PROKAR_LIPOPROTEIN"/>
    <property type="match status" value="1"/>
</dbReference>
<dbReference type="GO" id="GO:0016746">
    <property type="term" value="F:acyltransferase activity"/>
    <property type="evidence" value="ECO:0007669"/>
    <property type="project" value="UniProtKB-KW"/>
</dbReference>
<dbReference type="EMBL" id="AZNH01000030">
    <property type="protein sequence ID" value="KID85455.1"/>
    <property type="molecule type" value="Genomic_DNA"/>
</dbReference>
<organism evidence="1 2">
    <name type="scientific">Metarhizium guizhouense (strain ARSEF 977)</name>
    <dbReference type="NCBI Taxonomy" id="1276136"/>
    <lineage>
        <taxon>Eukaryota</taxon>
        <taxon>Fungi</taxon>
        <taxon>Dikarya</taxon>
        <taxon>Ascomycota</taxon>
        <taxon>Pezizomycotina</taxon>
        <taxon>Sordariomycetes</taxon>
        <taxon>Hypocreomycetidae</taxon>
        <taxon>Hypocreales</taxon>
        <taxon>Clavicipitaceae</taxon>
        <taxon>Metarhizium</taxon>
    </lineage>
</organism>
<gene>
    <name evidence="1" type="ORF">MGU_07317</name>
</gene>
<keyword evidence="2" id="KW-1185">Reference proteome</keyword>